<proteinExistence type="predicted"/>
<evidence type="ECO:0000313" key="3">
    <source>
        <dbReference type="Proteomes" id="UP000646244"/>
    </source>
</evidence>
<reference evidence="2" key="1">
    <citation type="journal article" date="2014" name="Int. J. Syst. Evol. Microbiol.">
        <title>Complete genome sequence of Corynebacterium casei LMG S-19264T (=DSM 44701T), isolated from a smear-ripened cheese.</title>
        <authorList>
            <consortium name="US DOE Joint Genome Institute (JGI-PGF)"/>
            <person name="Walter F."/>
            <person name="Albersmeier A."/>
            <person name="Kalinowski J."/>
            <person name="Ruckert C."/>
        </authorList>
    </citation>
    <scope>NUCLEOTIDE SEQUENCE</scope>
    <source>
        <strain evidence="2">JCM 4633</strain>
    </source>
</reference>
<accession>A0A918WRM2</accession>
<comment type="caution">
    <text evidence="2">The sequence shown here is derived from an EMBL/GenBank/DDBJ whole genome shotgun (WGS) entry which is preliminary data.</text>
</comment>
<sequence length="220" mass="21653">MKRTSLRAAGVSALAAVALGIAAPAATAATVEPVAKSDRGAGTKSADEARRAAEAAAKAASEAAARAAAKSAGDAARAAAEAAAKSAAEAARKAAEAAKAAAAPSVSVRKIFLGKGIVASLDVSFDYTCTAATDHLEVTLASDPGSGKPTVLKGVRAKKDLQCDGARHSGFYEWTGNGGGAFPPGSTAKATVALYGKDNALQAPVAEKTAQLGYDLPTSN</sequence>
<dbReference type="EMBL" id="BMVB01000035">
    <property type="protein sequence ID" value="GHC72043.1"/>
    <property type="molecule type" value="Genomic_DNA"/>
</dbReference>
<evidence type="ECO:0000313" key="2">
    <source>
        <dbReference type="EMBL" id="GHC72043.1"/>
    </source>
</evidence>
<keyword evidence="1" id="KW-0732">Signal</keyword>
<feature type="signal peptide" evidence="1">
    <location>
        <begin position="1"/>
        <end position="28"/>
    </location>
</feature>
<gene>
    <name evidence="2" type="ORF">GCM10010507_58890</name>
</gene>
<dbReference type="RefSeq" id="WP_190112990.1">
    <property type="nucleotide sequence ID" value="NZ_BMVB01000035.1"/>
</dbReference>
<evidence type="ECO:0000256" key="1">
    <source>
        <dbReference type="SAM" id="SignalP"/>
    </source>
</evidence>
<dbReference type="AlphaFoldDB" id="A0A918WRM2"/>
<organism evidence="2 3">
    <name type="scientific">Streptomyces cinnamoneus</name>
    <name type="common">Streptoverticillium cinnamoneum</name>
    <dbReference type="NCBI Taxonomy" id="53446"/>
    <lineage>
        <taxon>Bacteria</taxon>
        <taxon>Bacillati</taxon>
        <taxon>Actinomycetota</taxon>
        <taxon>Actinomycetes</taxon>
        <taxon>Kitasatosporales</taxon>
        <taxon>Streptomycetaceae</taxon>
        <taxon>Streptomyces</taxon>
        <taxon>Streptomyces cinnamoneus group</taxon>
    </lineage>
</organism>
<protein>
    <submittedName>
        <fullName evidence="2">Uncharacterized protein</fullName>
    </submittedName>
</protein>
<feature type="chain" id="PRO_5037010899" evidence="1">
    <location>
        <begin position="29"/>
        <end position="220"/>
    </location>
</feature>
<dbReference type="Proteomes" id="UP000646244">
    <property type="component" value="Unassembled WGS sequence"/>
</dbReference>
<reference evidence="2" key="2">
    <citation type="submission" date="2020-09" db="EMBL/GenBank/DDBJ databases">
        <authorList>
            <person name="Sun Q."/>
            <person name="Ohkuma M."/>
        </authorList>
    </citation>
    <scope>NUCLEOTIDE SEQUENCE</scope>
    <source>
        <strain evidence="2">JCM 4633</strain>
    </source>
</reference>
<name>A0A918WRM2_STRCJ</name>